<feature type="transmembrane region" description="Helical" evidence="5">
    <location>
        <begin position="30"/>
        <end position="52"/>
    </location>
</feature>
<evidence type="ECO:0000256" key="3">
    <source>
        <dbReference type="ARBA" id="ARBA00022989"/>
    </source>
</evidence>
<name>S9RCE7_SCHOY</name>
<proteinExistence type="predicted"/>
<feature type="transmembrane region" description="Helical" evidence="5">
    <location>
        <begin position="97"/>
        <end position="118"/>
    </location>
</feature>
<keyword evidence="3 5" id="KW-1133">Transmembrane helix</keyword>
<dbReference type="GeneID" id="25032699"/>
<keyword evidence="2 5" id="KW-0812">Transmembrane</keyword>
<evidence type="ECO:0000256" key="2">
    <source>
        <dbReference type="ARBA" id="ARBA00022692"/>
    </source>
</evidence>
<keyword evidence="7" id="KW-1185">Reference proteome</keyword>
<accession>S9RCE7</accession>
<organism evidence="6 7">
    <name type="scientific">Schizosaccharomyces octosporus (strain yFS286)</name>
    <name type="common">Fission yeast</name>
    <name type="synonym">Octosporomyces octosporus</name>
    <dbReference type="NCBI Taxonomy" id="483514"/>
    <lineage>
        <taxon>Eukaryota</taxon>
        <taxon>Fungi</taxon>
        <taxon>Dikarya</taxon>
        <taxon>Ascomycota</taxon>
        <taxon>Taphrinomycotina</taxon>
        <taxon>Schizosaccharomycetes</taxon>
        <taxon>Schizosaccharomycetales</taxon>
        <taxon>Schizosaccharomycetaceae</taxon>
        <taxon>Schizosaccharomyces</taxon>
    </lineage>
</organism>
<dbReference type="RefSeq" id="XP_013019095.1">
    <property type="nucleotide sequence ID" value="XM_013163641.1"/>
</dbReference>
<feature type="transmembrane region" description="Helical" evidence="5">
    <location>
        <begin position="64"/>
        <end position="85"/>
    </location>
</feature>
<dbReference type="InterPro" id="IPR038665">
    <property type="entry name" value="Voltage-dep_anion_channel_sf"/>
</dbReference>
<dbReference type="AlphaFoldDB" id="S9RCE7"/>
<dbReference type="InterPro" id="IPR030185">
    <property type="entry name" value="Mae1"/>
</dbReference>
<evidence type="ECO:0000313" key="7">
    <source>
        <dbReference type="Proteomes" id="UP000016088"/>
    </source>
</evidence>
<dbReference type="VEuPathDB" id="FungiDB:SOCG_03731"/>
<dbReference type="InterPro" id="IPR004695">
    <property type="entry name" value="SLAC1/Mae1/Ssu1/TehA"/>
</dbReference>
<dbReference type="OrthoDB" id="2901184at2759"/>
<dbReference type="OMA" id="IFPCMIC"/>
<dbReference type="PANTHER" id="PTHR31162:SF4">
    <property type="entry name" value="MALIC ACID TRANSPORT PROTEIN-RELATED"/>
    <property type="match status" value="1"/>
</dbReference>
<feature type="transmembrane region" description="Helical" evidence="5">
    <location>
        <begin position="349"/>
        <end position="373"/>
    </location>
</feature>
<keyword evidence="4 5" id="KW-0472">Membrane</keyword>
<evidence type="ECO:0000256" key="1">
    <source>
        <dbReference type="ARBA" id="ARBA00004141"/>
    </source>
</evidence>
<dbReference type="CDD" id="cd09317">
    <property type="entry name" value="TDT_Mae1_like"/>
    <property type="match status" value="1"/>
</dbReference>
<evidence type="ECO:0000313" key="6">
    <source>
        <dbReference type="EMBL" id="EPX71794.1"/>
    </source>
</evidence>
<evidence type="ECO:0000256" key="5">
    <source>
        <dbReference type="SAM" id="Phobius"/>
    </source>
</evidence>
<dbReference type="GO" id="GO:0016020">
    <property type="term" value="C:membrane"/>
    <property type="evidence" value="ECO:0007669"/>
    <property type="project" value="UniProtKB-SubCell"/>
</dbReference>
<dbReference type="GO" id="GO:0015140">
    <property type="term" value="F:malate transmembrane transporter activity"/>
    <property type="evidence" value="ECO:0007669"/>
    <property type="project" value="InterPro"/>
</dbReference>
<feature type="transmembrane region" description="Helical" evidence="5">
    <location>
        <begin position="200"/>
        <end position="219"/>
    </location>
</feature>
<reference evidence="6 7" key="1">
    <citation type="journal article" date="2011" name="Science">
        <title>Comparative functional genomics of the fission yeasts.</title>
        <authorList>
            <person name="Rhind N."/>
            <person name="Chen Z."/>
            <person name="Yassour M."/>
            <person name="Thompson D.A."/>
            <person name="Haas B.J."/>
            <person name="Habib N."/>
            <person name="Wapinski I."/>
            <person name="Roy S."/>
            <person name="Lin M.F."/>
            <person name="Heiman D.I."/>
            <person name="Young S.K."/>
            <person name="Furuya K."/>
            <person name="Guo Y."/>
            <person name="Pidoux A."/>
            <person name="Chen H.M."/>
            <person name="Robbertse B."/>
            <person name="Goldberg J.M."/>
            <person name="Aoki K."/>
            <person name="Bayne E.H."/>
            <person name="Berlin A.M."/>
            <person name="Desjardins C.A."/>
            <person name="Dobbs E."/>
            <person name="Dukaj L."/>
            <person name="Fan L."/>
            <person name="FitzGerald M.G."/>
            <person name="French C."/>
            <person name="Gujja S."/>
            <person name="Hansen K."/>
            <person name="Keifenheim D."/>
            <person name="Levin J.Z."/>
            <person name="Mosher R.A."/>
            <person name="Mueller C.A."/>
            <person name="Pfiffner J."/>
            <person name="Priest M."/>
            <person name="Russ C."/>
            <person name="Smialowska A."/>
            <person name="Swoboda P."/>
            <person name="Sykes S.M."/>
            <person name="Vaughn M."/>
            <person name="Vengrova S."/>
            <person name="Yoder R."/>
            <person name="Zeng Q."/>
            <person name="Allshire R."/>
            <person name="Baulcombe D."/>
            <person name="Birren B.W."/>
            <person name="Brown W."/>
            <person name="Ekwall K."/>
            <person name="Kellis M."/>
            <person name="Leatherwood J."/>
            <person name="Levin H."/>
            <person name="Margalit H."/>
            <person name="Martienssen R."/>
            <person name="Nieduszynski C.A."/>
            <person name="Spatafora J.W."/>
            <person name="Friedman N."/>
            <person name="Dalgaard J.Z."/>
            <person name="Baumann P."/>
            <person name="Niki H."/>
            <person name="Regev A."/>
            <person name="Nusbaum C."/>
        </authorList>
    </citation>
    <scope>NUCLEOTIDE SEQUENCE [LARGE SCALE GENOMIC DNA]</scope>
    <source>
        <strain evidence="7">yFS286</strain>
    </source>
</reference>
<feature type="transmembrane region" description="Helical" evidence="5">
    <location>
        <begin position="277"/>
        <end position="306"/>
    </location>
</feature>
<feature type="transmembrane region" description="Helical" evidence="5">
    <location>
        <begin position="164"/>
        <end position="188"/>
    </location>
</feature>
<feature type="transmembrane region" description="Helical" evidence="5">
    <location>
        <begin position="138"/>
        <end position="157"/>
    </location>
</feature>
<protein>
    <submittedName>
        <fullName evidence="6">TDT malic acid transporter</fullName>
    </submittedName>
</protein>
<gene>
    <name evidence="6" type="ORF">SOCG_03731</name>
</gene>
<dbReference type="Proteomes" id="UP000016088">
    <property type="component" value="Unassembled WGS sequence"/>
</dbReference>
<dbReference type="EMBL" id="KE503207">
    <property type="protein sequence ID" value="EPX71794.1"/>
    <property type="molecule type" value="Genomic_DNA"/>
</dbReference>
<evidence type="ECO:0000256" key="4">
    <source>
        <dbReference type="ARBA" id="ARBA00023136"/>
    </source>
</evidence>
<dbReference type="PANTHER" id="PTHR31162">
    <property type="entry name" value="MALIC ACID TRANSPORT PROTEIN-RELATED"/>
    <property type="match status" value="1"/>
</dbReference>
<dbReference type="Gene3D" id="1.50.10.150">
    <property type="entry name" value="Voltage-dependent anion channel"/>
    <property type="match status" value="1"/>
</dbReference>
<dbReference type="eggNOG" id="ENOG502QV03">
    <property type="taxonomic scope" value="Eukaryota"/>
</dbReference>
<dbReference type="Pfam" id="PF03595">
    <property type="entry name" value="SLAC1"/>
    <property type="match status" value="1"/>
</dbReference>
<feature type="transmembrane region" description="Helical" evidence="5">
    <location>
        <begin position="240"/>
        <end position="262"/>
    </location>
</feature>
<dbReference type="HOGENOM" id="CLU_030057_2_0_1"/>
<comment type="subcellular location">
    <subcellularLocation>
        <location evidence="1">Membrane</location>
        <topology evidence="1">Multi-pass membrane protein</topology>
    </subcellularLocation>
</comment>
<feature type="transmembrane region" description="Helical" evidence="5">
    <location>
        <begin position="318"/>
        <end position="337"/>
    </location>
</feature>
<sequence length="438" mass="49638">MGLLKQRYHELLDLRVRGERLPIARRLQHFTWAWFASTMGTGGIGMITSLYYFRFTGLNTLGKIVFVFQLFIFSLFTICILFRFLRYPGTFWKSWNNAGEVVFMPTFLLSIATIISNFYPYAYPYTGEWMVWTIRITYWTYFAFACIVCVSLFYTLFRNHPFQMGTIIPAIILPIFPCMICGVAASAIVESQPPEQAKNMIVAGIAFQGLGFWVYLLLYGNNLLRLFTTGLQPAADRPGMFILVSPPSYTGLTLLDLAFGAVHKHHPIFVSKNSPEWLLFICTFLAIFMIALGAFNFFVALISVITGFFSPGKLKFKVSWFAMIFANGGLVMVIQELGKAVDSRALDVLGQACGSLISVVWVILIILAVRAVYVQELLYPGKDEDVNILPPEVLEYYKKLELFDDDSEAAKSGHGSFEAEHRKHDHVSLKEVDHDQIL</sequence>